<dbReference type="NCBIfam" id="NF041419">
    <property type="entry name" value="CC_star_Cory"/>
    <property type="match status" value="1"/>
</dbReference>
<sequence length="85" mass="10305">MASRWQRLLHAYQRLYEQGFRRVVALDQRQRDDFFRLMVMSESLGLPNPAAWYCLELMPLMIEDFHDWHRRMGMEHSPIGGFRCC</sequence>
<dbReference type="InterPro" id="IPR058303">
    <property type="entry name" value="DUF7990"/>
</dbReference>
<proteinExistence type="predicted"/>
<evidence type="ECO:0008006" key="3">
    <source>
        <dbReference type="Google" id="ProtNLM"/>
    </source>
</evidence>
<dbReference type="InterPro" id="IPR047717">
    <property type="entry name" value="CC_star_Cory"/>
</dbReference>
<dbReference type="Proteomes" id="UP001523550">
    <property type="component" value="Unassembled WGS sequence"/>
</dbReference>
<keyword evidence="2" id="KW-1185">Reference proteome</keyword>
<dbReference type="Pfam" id="PF25952">
    <property type="entry name" value="DUF7990"/>
    <property type="match status" value="1"/>
</dbReference>
<protein>
    <recommendedName>
        <fullName evidence="3">DNA helicase</fullName>
    </recommendedName>
</protein>
<evidence type="ECO:0000313" key="2">
    <source>
        <dbReference type="Proteomes" id="UP001523550"/>
    </source>
</evidence>
<organism evidence="1 2">
    <name type="scientific">Natronospira proteinivora</name>
    <dbReference type="NCBI Taxonomy" id="1807133"/>
    <lineage>
        <taxon>Bacteria</taxon>
        <taxon>Pseudomonadati</taxon>
        <taxon>Pseudomonadota</taxon>
        <taxon>Gammaproteobacteria</taxon>
        <taxon>Natronospirales</taxon>
        <taxon>Natronospiraceae</taxon>
        <taxon>Natronospira</taxon>
    </lineage>
</organism>
<name>A0ABT1G7I1_9GAMM</name>
<evidence type="ECO:0000313" key="1">
    <source>
        <dbReference type="EMBL" id="MCP1726278.1"/>
    </source>
</evidence>
<dbReference type="RefSeq" id="WP_253444300.1">
    <property type="nucleotide sequence ID" value="NZ_JALJYF010000001.1"/>
</dbReference>
<comment type="caution">
    <text evidence="1">The sequence shown here is derived from an EMBL/GenBank/DDBJ whole genome shotgun (WGS) entry which is preliminary data.</text>
</comment>
<dbReference type="EMBL" id="JALJYF010000001">
    <property type="protein sequence ID" value="MCP1726278.1"/>
    <property type="molecule type" value="Genomic_DNA"/>
</dbReference>
<reference evidence="1 2" key="1">
    <citation type="submission" date="2022-03" db="EMBL/GenBank/DDBJ databases">
        <title>Genomic Encyclopedia of Type Strains, Phase III (KMG-III): the genomes of soil and plant-associated and newly described type strains.</title>
        <authorList>
            <person name="Whitman W."/>
        </authorList>
    </citation>
    <scope>NUCLEOTIDE SEQUENCE [LARGE SCALE GENOMIC DNA]</scope>
    <source>
        <strain evidence="1 2">BSker1</strain>
    </source>
</reference>
<accession>A0ABT1G7I1</accession>
<gene>
    <name evidence="1" type="ORF">J2T60_000243</name>
</gene>